<keyword evidence="3" id="KW-1185">Reference proteome</keyword>
<dbReference type="Gene3D" id="3.30.70.100">
    <property type="match status" value="1"/>
</dbReference>
<dbReference type="GO" id="GO:0009882">
    <property type="term" value="F:blue light photoreceptor activity"/>
    <property type="evidence" value="ECO:0007669"/>
    <property type="project" value="InterPro"/>
</dbReference>
<name>A0A927B4J8_9BACT</name>
<dbReference type="InterPro" id="IPR007024">
    <property type="entry name" value="BLUF_domain"/>
</dbReference>
<comment type="caution">
    <text evidence="2">The sequence shown here is derived from an EMBL/GenBank/DDBJ whole genome shotgun (WGS) entry which is preliminary data.</text>
</comment>
<dbReference type="SUPFAM" id="SSF54975">
    <property type="entry name" value="Acylphosphatase/BLUF domain-like"/>
    <property type="match status" value="1"/>
</dbReference>
<dbReference type="GO" id="GO:0071949">
    <property type="term" value="F:FAD binding"/>
    <property type="evidence" value="ECO:0007669"/>
    <property type="project" value="InterPro"/>
</dbReference>
<reference evidence="2" key="1">
    <citation type="submission" date="2020-09" db="EMBL/GenBank/DDBJ databases">
        <authorList>
            <person name="Kim M.K."/>
        </authorList>
    </citation>
    <scope>NUCLEOTIDE SEQUENCE</scope>
    <source>
        <strain evidence="2">BT704</strain>
    </source>
</reference>
<dbReference type="RefSeq" id="WP_191040858.1">
    <property type="nucleotide sequence ID" value="NZ_JACXAA010000007.1"/>
</dbReference>
<dbReference type="PROSITE" id="PS50925">
    <property type="entry name" value="BLUF"/>
    <property type="match status" value="1"/>
</dbReference>
<gene>
    <name evidence="2" type="ORF">IC230_20270</name>
</gene>
<dbReference type="AlphaFoldDB" id="A0A927B4J8"/>
<dbReference type="InterPro" id="IPR036046">
    <property type="entry name" value="Acylphosphatase-like_dom_sf"/>
</dbReference>
<dbReference type="Pfam" id="PF04940">
    <property type="entry name" value="BLUF"/>
    <property type="match status" value="1"/>
</dbReference>
<dbReference type="Proteomes" id="UP000653797">
    <property type="component" value="Unassembled WGS sequence"/>
</dbReference>
<protein>
    <submittedName>
        <fullName evidence="2">BLUF domain-containing protein</fullName>
    </submittedName>
</protein>
<accession>A0A927B4J8</accession>
<feature type="domain" description="BLUF" evidence="1">
    <location>
        <begin position="2"/>
        <end position="93"/>
    </location>
</feature>
<evidence type="ECO:0000259" key="1">
    <source>
        <dbReference type="PROSITE" id="PS50925"/>
    </source>
</evidence>
<dbReference type="EMBL" id="JACXAA010000007">
    <property type="protein sequence ID" value="MBD2755248.1"/>
    <property type="molecule type" value="Genomic_DNA"/>
</dbReference>
<evidence type="ECO:0000313" key="3">
    <source>
        <dbReference type="Proteomes" id="UP000653797"/>
    </source>
</evidence>
<dbReference type="SMART" id="SM01034">
    <property type="entry name" value="BLUF"/>
    <property type="match status" value="1"/>
</dbReference>
<sequence length="140" mass="16314">MEHCIVYFSSSVGQFQEEDLDTILQQSRRNNARLGVTGMLLYVRGSIIQVLEGEKETIEALYKRIEHDERHTNVSIGINRPIAQRLFADWSMGYETITTRQLEEIKAIVDVDNRQESEVDSQEPIIFKTLKVFYQGNRYN</sequence>
<evidence type="ECO:0000313" key="2">
    <source>
        <dbReference type="EMBL" id="MBD2755248.1"/>
    </source>
</evidence>
<proteinExistence type="predicted"/>
<organism evidence="2 3">
    <name type="scientific">Spirosoma validum</name>
    <dbReference type="NCBI Taxonomy" id="2771355"/>
    <lineage>
        <taxon>Bacteria</taxon>
        <taxon>Pseudomonadati</taxon>
        <taxon>Bacteroidota</taxon>
        <taxon>Cytophagia</taxon>
        <taxon>Cytophagales</taxon>
        <taxon>Cytophagaceae</taxon>
        <taxon>Spirosoma</taxon>
    </lineage>
</organism>